<feature type="region of interest" description="Disordered" evidence="1">
    <location>
        <begin position="53"/>
        <end position="104"/>
    </location>
</feature>
<dbReference type="AlphaFoldDB" id="A0AA36HQI1"/>
<gene>
    <name evidence="2" type="ORF">EVOR1521_LOCUS3280</name>
</gene>
<proteinExistence type="predicted"/>
<dbReference type="Proteomes" id="UP001178507">
    <property type="component" value="Unassembled WGS sequence"/>
</dbReference>
<reference evidence="2" key="1">
    <citation type="submission" date="2023-08" db="EMBL/GenBank/DDBJ databases">
        <authorList>
            <person name="Chen Y."/>
            <person name="Shah S."/>
            <person name="Dougan E. K."/>
            <person name="Thang M."/>
            <person name="Chan C."/>
        </authorList>
    </citation>
    <scope>NUCLEOTIDE SEQUENCE</scope>
</reference>
<protein>
    <recommendedName>
        <fullName evidence="4">C3H1-type domain-containing protein</fullName>
    </recommendedName>
</protein>
<sequence length="186" mass="20445">MEDSRALDFELVEKSTFLEYLPVRQMRRSASCHGCRDQNGSMQYLLPEAPASTSGMSVAGANLAQPGSEGTSPEGSPRSDSVRMETLSAGESTTCWEEDSQDTPFGREPEWSVGSMLHPQRCKPCAWFWRPTGCARSADCQHCHACLPGELLKRRRQNRALAKSLRKLAKESPAMPCLAYAQMGSG</sequence>
<comment type="caution">
    <text evidence="2">The sequence shown here is derived from an EMBL/GenBank/DDBJ whole genome shotgun (WGS) entry which is preliminary data.</text>
</comment>
<evidence type="ECO:0008006" key="4">
    <source>
        <dbReference type="Google" id="ProtNLM"/>
    </source>
</evidence>
<evidence type="ECO:0000313" key="3">
    <source>
        <dbReference type="Proteomes" id="UP001178507"/>
    </source>
</evidence>
<evidence type="ECO:0000256" key="1">
    <source>
        <dbReference type="SAM" id="MobiDB-lite"/>
    </source>
</evidence>
<dbReference type="EMBL" id="CAUJNA010000199">
    <property type="protein sequence ID" value="CAJ1373475.1"/>
    <property type="molecule type" value="Genomic_DNA"/>
</dbReference>
<keyword evidence="3" id="KW-1185">Reference proteome</keyword>
<organism evidence="2 3">
    <name type="scientific">Effrenium voratum</name>
    <dbReference type="NCBI Taxonomy" id="2562239"/>
    <lineage>
        <taxon>Eukaryota</taxon>
        <taxon>Sar</taxon>
        <taxon>Alveolata</taxon>
        <taxon>Dinophyceae</taxon>
        <taxon>Suessiales</taxon>
        <taxon>Symbiodiniaceae</taxon>
        <taxon>Effrenium</taxon>
    </lineage>
</organism>
<name>A0AA36HQI1_9DINO</name>
<evidence type="ECO:0000313" key="2">
    <source>
        <dbReference type="EMBL" id="CAJ1373475.1"/>
    </source>
</evidence>
<accession>A0AA36HQI1</accession>